<dbReference type="EMBL" id="KN824970">
    <property type="protein sequence ID" value="KIK96762.1"/>
    <property type="molecule type" value="Genomic_DNA"/>
</dbReference>
<feature type="compositionally biased region" description="Basic and acidic residues" evidence="1">
    <location>
        <begin position="397"/>
        <end position="410"/>
    </location>
</feature>
<evidence type="ECO:0000259" key="2">
    <source>
        <dbReference type="Pfam" id="PF01764"/>
    </source>
</evidence>
<dbReference type="HOGENOM" id="CLU_056350_1_0_1"/>
<gene>
    <name evidence="3" type="ORF">PAXRUDRAFT_825617</name>
</gene>
<dbReference type="InParanoid" id="A0A0D0DG19"/>
<feature type="region of interest" description="Disordered" evidence="1">
    <location>
        <begin position="397"/>
        <end position="418"/>
    </location>
</feature>
<dbReference type="InterPro" id="IPR002921">
    <property type="entry name" value="Fungal_lipase-type"/>
</dbReference>
<dbReference type="OrthoDB" id="406844at2759"/>
<dbReference type="AlphaFoldDB" id="A0A0D0DG19"/>
<evidence type="ECO:0000313" key="4">
    <source>
        <dbReference type="Proteomes" id="UP000054538"/>
    </source>
</evidence>
<reference evidence="3 4" key="1">
    <citation type="submission" date="2014-04" db="EMBL/GenBank/DDBJ databases">
        <authorList>
            <consortium name="DOE Joint Genome Institute"/>
            <person name="Kuo A."/>
            <person name="Kohler A."/>
            <person name="Jargeat P."/>
            <person name="Nagy L.G."/>
            <person name="Floudas D."/>
            <person name="Copeland A."/>
            <person name="Barry K.W."/>
            <person name="Cichocki N."/>
            <person name="Veneault-Fourrey C."/>
            <person name="LaButti K."/>
            <person name="Lindquist E.A."/>
            <person name="Lipzen A."/>
            <person name="Lundell T."/>
            <person name="Morin E."/>
            <person name="Murat C."/>
            <person name="Sun H."/>
            <person name="Tunlid A."/>
            <person name="Henrissat B."/>
            <person name="Grigoriev I.V."/>
            <person name="Hibbett D.S."/>
            <person name="Martin F."/>
            <person name="Nordberg H.P."/>
            <person name="Cantor M.N."/>
            <person name="Hua S.X."/>
        </authorList>
    </citation>
    <scope>NUCLEOTIDE SEQUENCE [LARGE SCALE GENOMIC DNA]</scope>
    <source>
        <strain evidence="3 4">Ve08.2h10</strain>
    </source>
</reference>
<organism evidence="3 4">
    <name type="scientific">Paxillus rubicundulus Ve08.2h10</name>
    <dbReference type="NCBI Taxonomy" id="930991"/>
    <lineage>
        <taxon>Eukaryota</taxon>
        <taxon>Fungi</taxon>
        <taxon>Dikarya</taxon>
        <taxon>Basidiomycota</taxon>
        <taxon>Agaricomycotina</taxon>
        <taxon>Agaricomycetes</taxon>
        <taxon>Agaricomycetidae</taxon>
        <taxon>Boletales</taxon>
        <taxon>Paxilineae</taxon>
        <taxon>Paxillaceae</taxon>
        <taxon>Paxillus</taxon>
    </lineage>
</organism>
<evidence type="ECO:0000313" key="3">
    <source>
        <dbReference type="EMBL" id="KIK96762.1"/>
    </source>
</evidence>
<accession>A0A0D0DG19</accession>
<keyword evidence="4" id="KW-1185">Reference proteome</keyword>
<evidence type="ECO:0000256" key="1">
    <source>
        <dbReference type="SAM" id="MobiDB-lite"/>
    </source>
</evidence>
<dbReference type="InterPro" id="IPR029058">
    <property type="entry name" value="AB_hydrolase_fold"/>
</dbReference>
<dbReference type="GO" id="GO:0006629">
    <property type="term" value="P:lipid metabolic process"/>
    <property type="evidence" value="ECO:0007669"/>
    <property type="project" value="InterPro"/>
</dbReference>
<dbReference type="SUPFAM" id="SSF53474">
    <property type="entry name" value="alpha/beta-Hydrolases"/>
    <property type="match status" value="1"/>
</dbReference>
<sequence>MSFDSFQQVFALSLYSNLVNGQKGIEDDLQRALQYALAQELPKFGNWSTVWGPTVWKFKPADENTGPDNSWFVGYNPSLAYADGSIHPTYVVAIAGTPLRSNYAWFQENLAVNRVADFNAWVASGFGNPPEVTMPKDIVPSTPYTSIGTVNALHTLLTKHAPLGSGSAGITLLDFLVNLDRSNSPRVVFTGSSLGAALASTLALSLVLAGVVPASSALTYLTAGPSPGNRIFADLFASTFPAQRFPGSEAGGYQVWNLNIVNSLDIVPQAWCVIKSLSPEQNLGNIPGIYGPPPLPLIQGITLLLKIFAFSSGVIYIPLQSHILDGVPPASPPATLAEFLDVAFVQQHIGFYVALLRVSLPTLTQFESFGLVKKTEAEHRYEYPIIGNLEYAVEHPEDTQRAIDDQKNTPDAEAVGGL</sequence>
<dbReference type="Proteomes" id="UP000054538">
    <property type="component" value="Unassembled WGS sequence"/>
</dbReference>
<name>A0A0D0DG19_9AGAM</name>
<feature type="domain" description="Fungal lipase-type" evidence="2">
    <location>
        <begin position="181"/>
        <end position="270"/>
    </location>
</feature>
<dbReference type="Gene3D" id="3.40.50.1820">
    <property type="entry name" value="alpha/beta hydrolase"/>
    <property type="match status" value="1"/>
</dbReference>
<dbReference type="Pfam" id="PF01764">
    <property type="entry name" value="Lipase_3"/>
    <property type="match status" value="1"/>
</dbReference>
<reference evidence="4" key="2">
    <citation type="submission" date="2015-01" db="EMBL/GenBank/DDBJ databases">
        <title>Evolutionary Origins and Diversification of the Mycorrhizal Mutualists.</title>
        <authorList>
            <consortium name="DOE Joint Genome Institute"/>
            <consortium name="Mycorrhizal Genomics Consortium"/>
            <person name="Kohler A."/>
            <person name="Kuo A."/>
            <person name="Nagy L.G."/>
            <person name="Floudas D."/>
            <person name="Copeland A."/>
            <person name="Barry K.W."/>
            <person name="Cichocki N."/>
            <person name="Veneault-Fourrey C."/>
            <person name="LaButti K."/>
            <person name="Lindquist E.A."/>
            <person name="Lipzen A."/>
            <person name="Lundell T."/>
            <person name="Morin E."/>
            <person name="Murat C."/>
            <person name="Riley R."/>
            <person name="Ohm R."/>
            <person name="Sun H."/>
            <person name="Tunlid A."/>
            <person name="Henrissat B."/>
            <person name="Grigoriev I.V."/>
            <person name="Hibbett D.S."/>
            <person name="Martin F."/>
        </authorList>
    </citation>
    <scope>NUCLEOTIDE SEQUENCE [LARGE SCALE GENOMIC DNA]</scope>
    <source>
        <strain evidence="4">Ve08.2h10</strain>
    </source>
</reference>
<protein>
    <recommendedName>
        <fullName evidence="2">Fungal lipase-type domain-containing protein</fullName>
    </recommendedName>
</protein>
<proteinExistence type="predicted"/>